<sequence length="803" mass="90437">MPHHCCKRHFNSLYFFIVLFLFPILAIAQIKLTGTVTDADNKPLEFAEVVLQDSTLAVVSSALSTDTGTFFLTAKPGNYTLRILFMGEELYTKPVALMADLNLAPIQLQASKQLDEVVVETKKQLVVKKVDRLVFNVENSISASGGDALDALKLVPRVKVENDVVSIVGKGSIAVMVDDRLMRLTGDELTAFLKSIKSDDIKSIEVITNPPAKYSAEGNSGLINIKLKKTRPDTWNASVLSSYRQNSYATGSGNVTFNYQKNKFTLQSSAGYTNGGNKRTEDVELVYPDYNWMEKSKGKNTYKPVSGRLGIDYKFSGKVTMGAQYIGSHGSNTTNENLKVDLVDRQSAMLDSIIQTRGNAISKTDYNSINYHTIYTIDTTGVKLSFDADYFNYVTDNDRRFATNNFYNDGSLIPNSYQAANNIGSREVDNFSANADMEHPLKWVNLNYGARVSYTKTQNDFALYDLSGGFPVQDLTQSNQFIFKENTQAAFIDGNKEFGKWEAKAGLRMENTRTKGTSITTGQQNVIQYTRFFPTAYLVYKPNENHSVSVSYGKRIGRPSYEFLNPFRMIMSPYSYSEGNPYLKPSYSHNIELEYGYKDFYTATVYFSGSRGGFEQVTVVDPVTSVQQYIPQNFITNNTVGFNQYLAVEPFKWLKTNFNADVYFSEAKSTIPVTLQFLDGWNGVFRINNDFILNKNKTFLFNFNYSFVTRGVDNLDTNSATTQLNATLKLFLLNKKLQFTLYGNDVLRTSMMTYSGFSNGVRNTYANYNDQRNVRLSVLYTFGGELKNAGQRESKNSDEQNRL</sequence>
<comment type="subcellular location">
    <subcellularLocation>
        <location evidence="1">Cell outer membrane</location>
    </subcellularLocation>
</comment>
<keyword evidence="4" id="KW-1133">Transmembrane helix</keyword>
<feature type="domain" description="Outer membrane protein beta-barrel" evidence="5">
    <location>
        <begin position="376"/>
        <end position="780"/>
    </location>
</feature>
<dbReference type="Proteomes" id="UP000030111">
    <property type="component" value="Unassembled WGS sequence"/>
</dbReference>
<dbReference type="Pfam" id="PF14905">
    <property type="entry name" value="OMP_b-brl_3"/>
    <property type="match status" value="1"/>
</dbReference>
<dbReference type="GO" id="GO:0009279">
    <property type="term" value="C:cell outer membrane"/>
    <property type="evidence" value="ECO:0007669"/>
    <property type="project" value="UniProtKB-SubCell"/>
</dbReference>
<evidence type="ECO:0000259" key="5">
    <source>
        <dbReference type="Pfam" id="PF14905"/>
    </source>
</evidence>
<keyword evidence="7" id="KW-1185">Reference proteome</keyword>
<dbReference type="eggNOG" id="COG4771">
    <property type="taxonomic scope" value="Bacteria"/>
</dbReference>
<dbReference type="OrthoDB" id="8764943at2"/>
<evidence type="ECO:0000256" key="2">
    <source>
        <dbReference type="ARBA" id="ARBA00023136"/>
    </source>
</evidence>
<dbReference type="PANTHER" id="PTHR40980:SF4">
    <property type="entry name" value="TONB-DEPENDENT RECEPTOR-LIKE BETA-BARREL DOMAIN-CONTAINING PROTEIN"/>
    <property type="match status" value="1"/>
</dbReference>
<dbReference type="STRING" id="1121898.GCA_000422725_02003"/>
<dbReference type="PANTHER" id="PTHR40980">
    <property type="entry name" value="PLUG DOMAIN-CONTAINING PROTEIN"/>
    <property type="match status" value="1"/>
</dbReference>
<dbReference type="EMBL" id="JRLY01000005">
    <property type="protein sequence ID" value="KGO93286.1"/>
    <property type="molecule type" value="Genomic_DNA"/>
</dbReference>
<dbReference type="InterPro" id="IPR037066">
    <property type="entry name" value="Plug_dom_sf"/>
</dbReference>
<dbReference type="Pfam" id="PF13715">
    <property type="entry name" value="CarbopepD_reg_2"/>
    <property type="match status" value="1"/>
</dbReference>
<evidence type="ECO:0000256" key="1">
    <source>
        <dbReference type="ARBA" id="ARBA00004442"/>
    </source>
</evidence>
<dbReference type="InterPro" id="IPR036942">
    <property type="entry name" value="Beta-barrel_TonB_sf"/>
</dbReference>
<dbReference type="Gene3D" id="2.40.170.20">
    <property type="entry name" value="TonB-dependent receptor, beta-barrel domain"/>
    <property type="match status" value="1"/>
</dbReference>
<dbReference type="SUPFAM" id="SSF49464">
    <property type="entry name" value="Carboxypeptidase regulatory domain-like"/>
    <property type="match status" value="1"/>
</dbReference>
<keyword evidence="2 4" id="KW-0472">Membrane</keyword>
<keyword evidence="3" id="KW-0998">Cell outer membrane</keyword>
<name>A0A0A2MNZ5_9FLAO</name>
<evidence type="ECO:0000256" key="3">
    <source>
        <dbReference type="ARBA" id="ARBA00023237"/>
    </source>
</evidence>
<protein>
    <recommendedName>
        <fullName evidence="5">Outer membrane protein beta-barrel domain-containing protein</fullName>
    </recommendedName>
</protein>
<comment type="caution">
    <text evidence="6">The sequence shown here is derived from an EMBL/GenBank/DDBJ whole genome shotgun (WGS) entry which is preliminary data.</text>
</comment>
<dbReference type="InterPro" id="IPR008969">
    <property type="entry name" value="CarboxyPept-like_regulatory"/>
</dbReference>
<dbReference type="RefSeq" id="WP_026990829.1">
    <property type="nucleotide sequence ID" value="NZ_AUGP01000018.1"/>
</dbReference>
<organism evidence="6 7">
    <name type="scientific">Flavobacterium subsaxonicum WB 4.1-42 = DSM 21790</name>
    <dbReference type="NCBI Taxonomy" id="1121898"/>
    <lineage>
        <taxon>Bacteria</taxon>
        <taxon>Pseudomonadati</taxon>
        <taxon>Bacteroidota</taxon>
        <taxon>Flavobacteriia</taxon>
        <taxon>Flavobacteriales</taxon>
        <taxon>Flavobacteriaceae</taxon>
        <taxon>Flavobacterium</taxon>
    </lineage>
</organism>
<proteinExistence type="predicted"/>
<keyword evidence="4" id="KW-0812">Transmembrane</keyword>
<dbReference type="AlphaFoldDB" id="A0A0A2MNZ5"/>
<feature type="transmembrane region" description="Helical" evidence="4">
    <location>
        <begin position="12"/>
        <end position="32"/>
    </location>
</feature>
<evidence type="ECO:0000313" key="6">
    <source>
        <dbReference type="EMBL" id="KGO93286.1"/>
    </source>
</evidence>
<evidence type="ECO:0000313" key="7">
    <source>
        <dbReference type="Proteomes" id="UP000030111"/>
    </source>
</evidence>
<evidence type="ECO:0000256" key="4">
    <source>
        <dbReference type="SAM" id="Phobius"/>
    </source>
</evidence>
<reference evidence="6 7" key="1">
    <citation type="submission" date="2013-09" db="EMBL/GenBank/DDBJ databases">
        <authorList>
            <person name="Zeng Z."/>
            <person name="Chen C."/>
        </authorList>
    </citation>
    <scope>NUCLEOTIDE SEQUENCE [LARGE SCALE GENOMIC DNA]</scope>
    <source>
        <strain evidence="6 7">WB 4.1-42</strain>
    </source>
</reference>
<gene>
    <name evidence="6" type="ORF">Q766_08250</name>
</gene>
<dbReference type="Gene3D" id="2.170.130.10">
    <property type="entry name" value="TonB-dependent receptor, plug domain"/>
    <property type="match status" value="1"/>
</dbReference>
<accession>A0A0A2MNZ5</accession>
<dbReference type="SUPFAM" id="SSF56935">
    <property type="entry name" value="Porins"/>
    <property type="match status" value="1"/>
</dbReference>
<dbReference type="Gene3D" id="2.60.40.1120">
    <property type="entry name" value="Carboxypeptidase-like, regulatory domain"/>
    <property type="match status" value="1"/>
</dbReference>
<dbReference type="InterPro" id="IPR041700">
    <property type="entry name" value="OMP_b-brl_3"/>
</dbReference>